<evidence type="ECO:0000259" key="1">
    <source>
        <dbReference type="Pfam" id="PF05003"/>
    </source>
</evidence>
<dbReference type="PANTHER" id="PTHR31371">
    <property type="entry name" value="BNAC09G50660D PROTEIN"/>
    <property type="match status" value="1"/>
</dbReference>
<feature type="domain" description="DUF668" evidence="1">
    <location>
        <begin position="331"/>
        <end position="430"/>
    </location>
</feature>
<protein>
    <recommendedName>
        <fullName evidence="5">DUF668 domain-containing protein</fullName>
    </recommendedName>
</protein>
<feature type="non-terminal residue" evidence="3">
    <location>
        <position position="1"/>
    </location>
</feature>
<sequence length="508" mass="56663">KAKISILAFEVANVMSKSIVLWQSLSDQEMIRLRGEVIRAEGVLKLVSDSEAALLGLACREKLQDLVALAGSVARLGKRCQEAALQGFEHVFADILRQAIDVSALEFSAREMEAKVKKMERYIASTSNLYQELEILADLEQAVRRIHEDDPEASSQQRDNLSALEHKISWQRQEIKYLRDMSLWNRTYDKIVMLLARTICTIHGRIVSVFGPPAALDHGNCNSGFLGLGELARFDRCGRFSQQLSANHSQVLSQQQQQQQQQTVSSGSFLQFCGGGGGEVRSFVTTNGYRNGSSRTFLSQPSRHHVPNGRLTSSRLFFDPKFIQQTAPSSTLGGSALALHYANVIIIVEKMVKFPQLVGNDARDDLYRMLPKSVRVGLRTRLRACFKPSNGGGGGEAAVLRLENSTAAAWRESLEEILGWLAPLAHNMIRWQSEHNFEQQVVSRTNVLLLQTLFFADQIKAEAAIVELLVGLNYLCWYEKEMKASIPALDYAAAAAASKDLDEYLDWQ</sequence>
<gene>
    <name evidence="3" type="ORF">SELMODRAFT_53069</name>
</gene>
<dbReference type="Pfam" id="PF11961">
    <property type="entry name" value="DUF3475"/>
    <property type="match status" value="1"/>
</dbReference>
<dbReference type="Pfam" id="PF05003">
    <property type="entry name" value="DUF668"/>
    <property type="match status" value="1"/>
</dbReference>
<evidence type="ECO:0008006" key="5">
    <source>
        <dbReference type="Google" id="ProtNLM"/>
    </source>
</evidence>
<keyword evidence="4" id="KW-1185">Reference proteome</keyword>
<dbReference type="InterPro" id="IPR007700">
    <property type="entry name" value="DUF668"/>
</dbReference>
<dbReference type="eggNOG" id="ENOG502QU36">
    <property type="taxonomic scope" value="Eukaryota"/>
</dbReference>
<dbReference type="OMA" id="MKYGNLY"/>
<dbReference type="PANTHER" id="PTHR31371:SF20">
    <property type="entry name" value="OS12G0146500 PROTEIN"/>
    <property type="match status" value="1"/>
</dbReference>
<reference evidence="3 4" key="1">
    <citation type="journal article" date="2011" name="Science">
        <title>The Selaginella genome identifies genetic changes associated with the evolution of vascular plants.</title>
        <authorList>
            <person name="Banks J.A."/>
            <person name="Nishiyama T."/>
            <person name="Hasebe M."/>
            <person name="Bowman J.L."/>
            <person name="Gribskov M."/>
            <person name="dePamphilis C."/>
            <person name="Albert V.A."/>
            <person name="Aono N."/>
            <person name="Aoyama T."/>
            <person name="Ambrose B.A."/>
            <person name="Ashton N.W."/>
            <person name="Axtell M.J."/>
            <person name="Barker E."/>
            <person name="Barker M.S."/>
            <person name="Bennetzen J.L."/>
            <person name="Bonawitz N.D."/>
            <person name="Chapple C."/>
            <person name="Cheng C."/>
            <person name="Correa L.G."/>
            <person name="Dacre M."/>
            <person name="DeBarry J."/>
            <person name="Dreyer I."/>
            <person name="Elias M."/>
            <person name="Engstrom E.M."/>
            <person name="Estelle M."/>
            <person name="Feng L."/>
            <person name="Finet C."/>
            <person name="Floyd S.K."/>
            <person name="Frommer W.B."/>
            <person name="Fujita T."/>
            <person name="Gramzow L."/>
            <person name="Gutensohn M."/>
            <person name="Harholt J."/>
            <person name="Hattori M."/>
            <person name="Heyl A."/>
            <person name="Hirai T."/>
            <person name="Hiwatashi Y."/>
            <person name="Ishikawa M."/>
            <person name="Iwata M."/>
            <person name="Karol K.G."/>
            <person name="Koehler B."/>
            <person name="Kolukisaoglu U."/>
            <person name="Kubo M."/>
            <person name="Kurata T."/>
            <person name="Lalonde S."/>
            <person name="Li K."/>
            <person name="Li Y."/>
            <person name="Litt A."/>
            <person name="Lyons E."/>
            <person name="Manning G."/>
            <person name="Maruyama T."/>
            <person name="Michael T.P."/>
            <person name="Mikami K."/>
            <person name="Miyazaki S."/>
            <person name="Morinaga S."/>
            <person name="Murata T."/>
            <person name="Mueller-Roeber B."/>
            <person name="Nelson D.R."/>
            <person name="Obara M."/>
            <person name="Oguri Y."/>
            <person name="Olmstead R.G."/>
            <person name="Onodera N."/>
            <person name="Petersen B.L."/>
            <person name="Pils B."/>
            <person name="Prigge M."/>
            <person name="Rensing S.A."/>
            <person name="Riano-Pachon D.M."/>
            <person name="Roberts A.W."/>
            <person name="Sato Y."/>
            <person name="Scheller H.V."/>
            <person name="Schulz B."/>
            <person name="Schulz C."/>
            <person name="Shakirov E.V."/>
            <person name="Shibagaki N."/>
            <person name="Shinohara N."/>
            <person name="Shippen D.E."/>
            <person name="Soerensen I."/>
            <person name="Sotooka R."/>
            <person name="Sugimoto N."/>
            <person name="Sugita M."/>
            <person name="Sumikawa N."/>
            <person name="Tanurdzic M."/>
            <person name="Theissen G."/>
            <person name="Ulvskov P."/>
            <person name="Wakazuki S."/>
            <person name="Weng J.K."/>
            <person name="Willats W.W."/>
            <person name="Wipf D."/>
            <person name="Wolf P.G."/>
            <person name="Yang L."/>
            <person name="Zimmer A.D."/>
            <person name="Zhu Q."/>
            <person name="Mitros T."/>
            <person name="Hellsten U."/>
            <person name="Loque D."/>
            <person name="Otillar R."/>
            <person name="Salamov A."/>
            <person name="Schmutz J."/>
            <person name="Shapiro H."/>
            <person name="Lindquist E."/>
            <person name="Lucas S."/>
            <person name="Rokhsar D."/>
            <person name="Grigoriev I.V."/>
        </authorList>
    </citation>
    <scope>NUCLEOTIDE SEQUENCE [LARGE SCALE GENOMIC DNA]</scope>
</reference>
<dbReference type="Proteomes" id="UP000001514">
    <property type="component" value="Unassembled WGS sequence"/>
</dbReference>
<dbReference type="KEGG" id="smo:SELMODRAFT_53069"/>
<evidence type="ECO:0000313" key="4">
    <source>
        <dbReference type="Proteomes" id="UP000001514"/>
    </source>
</evidence>
<dbReference type="AlphaFoldDB" id="D8RL03"/>
<dbReference type="GO" id="GO:0045927">
    <property type="term" value="P:positive regulation of growth"/>
    <property type="evidence" value="ECO:0007669"/>
    <property type="project" value="InterPro"/>
</dbReference>
<accession>D8RL03</accession>
<dbReference type="EMBL" id="GL377582">
    <property type="protein sequence ID" value="EFJ27542.1"/>
    <property type="molecule type" value="Genomic_DNA"/>
</dbReference>
<dbReference type="Gramene" id="EFJ27542">
    <property type="protein sequence ID" value="EFJ27542"/>
    <property type="gene ID" value="SELMODRAFT_53069"/>
</dbReference>
<dbReference type="InterPro" id="IPR021864">
    <property type="entry name" value="DUF3475"/>
</dbReference>
<feature type="non-terminal residue" evidence="3">
    <location>
        <position position="508"/>
    </location>
</feature>
<dbReference type="HOGENOM" id="CLU_020386_2_0_1"/>
<dbReference type="InParanoid" id="D8RL03"/>
<proteinExistence type="predicted"/>
<dbReference type="FunCoup" id="D8RL03">
    <property type="interactions" value="878"/>
</dbReference>
<evidence type="ECO:0000313" key="3">
    <source>
        <dbReference type="EMBL" id="EFJ27542.1"/>
    </source>
</evidence>
<name>D8RL03_SELML</name>
<organism evidence="4">
    <name type="scientific">Selaginella moellendorffii</name>
    <name type="common">Spikemoss</name>
    <dbReference type="NCBI Taxonomy" id="88036"/>
    <lineage>
        <taxon>Eukaryota</taxon>
        <taxon>Viridiplantae</taxon>
        <taxon>Streptophyta</taxon>
        <taxon>Embryophyta</taxon>
        <taxon>Tracheophyta</taxon>
        <taxon>Lycopodiopsida</taxon>
        <taxon>Selaginellales</taxon>
        <taxon>Selaginellaceae</taxon>
        <taxon>Selaginella</taxon>
    </lineage>
</organism>
<feature type="domain" description="DUF3475" evidence="2">
    <location>
        <begin position="6"/>
        <end position="62"/>
    </location>
</feature>
<evidence type="ECO:0000259" key="2">
    <source>
        <dbReference type="Pfam" id="PF11961"/>
    </source>
</evidence>